<name>A0ABQ4X9Y8_9ASTR</name>
<dbReference type="Pfam" id="PF00098">
    <property type="entry name" value="zf-CCHC"/>
    <property type="match status" value="1"/>
</dbReference>
<dbReference type="InterPro" id="IPR001878">
    <property type="entry name" value="Znf_CCHC"/>
</dbReference>
<protein>
    <submittedName>
        <fullName evidence="3">Retrovirus-related pol polyprotein from transposon TNT 1-94</fullName>
    </submittedName>
</protein>
<keyword evidence="1" id="KW-0862">Zinc</keyword>
<reference evidence="3" key="2">
    <citation type="submission" date="2022-01" db="EMBL/GenBank/DDBJ databases">
        <authorList>
            <person name="Yamashiro T."/>
            <person name="Shiraishi A."/>
            <person name="Satake H."/>
            <person name="Nakayama K."/>
        </authorList>
    </citation>
    <scope>NUCLEOTIDE SEQUENCE</scope>
</reference>
<dbReference type="InterPro" id="IPR036875">
    <property type="entry name" value="Znf_CCHC_sf"/>
</dbReference>
<feature type="domain" description="CCHC-type" evidence="2">
    <location>
        <begin position="421"/>
        <end position="437"/>
    </location>
</feature>
<dbReference type="SUPFAM" id="SSF57756">
    <property type="entry name" value="Retrovirus zinc finger-like domains"/>
    <property type="match status" value="1"/>
</dbReference>
<dbReference type="SMART" id="SM00343">
    <property type="entry name" value="ZnF_C2HC"/>
    <property type="match status" value="1"/>
</dbReference>
<evidence type="ECO:0000313" key="3">
    <source>
        <dbReference type="EMBL" id="GJS62079.1"/>
    </source>
</evidence>
<dbReference type="Gene3D" id="4.10.60.10">
    <property type="entry name" value="Zinc finger, CCHC-type"/>
    <property type="match status" value="1"/>
</dbReference>
<keyword evidence="1" id="KW-0863">Zinc-finger</keyword>
<evidence type="ECO:0000313" key="4">
    <source>
        <dbReference type="Proteomes" id="UP001151760"/>
    </source>
</evidence>
<dbReference type="Proteomes" id="UP001151760">
    <property type="component" value="Unassembled WGS sequence"/>
</dbReference>
<dbReference type="PROSITE" id="PS50158">
    <property type="entry name" value="ZF_CCHC"/>
    <property type="match status" value="1"/>
</dbReference>
<comment type="caution">
    <text evidence="3">The sequence shown here is derived from an EMBL/GenBank/DDBJ whole genome shotgun (WGS) entry which is preliminary data.</text>
</comment>
<reference evidence="3" key="1">
    <citation type="journal article" date="2022" name="Int. J. Mol. Sci.">
        <title>Draft Genome of Tanacetum Coccineum: Genomic Comparison of Closely Related Tanacetum-Family Plants.</title>
        <authorList>
            <person name="Yamashiro T."/>
            <person name="Shiraishi A."/>
            <person name="Nakayama K."/>
            <person name="Satake H."/>
        </authorList>
    </citation>
    <scope>NUCLEOTIDE SEQUENCE</scope>
</reference>
<dbReference type="EMBL" id="BQNB010009335">
    <property type="protein sequence ID" value="GJS62079.1"/>
    <property type="molecule type" value="Genomic_DNA"/>
</dbReference>
<sequence>MARHCPKPKRKRDATWSRDKVLLVKAQGNGKVLNEEELEFLADPGITEGPVTQSAITHNADYHANDLDAYDSDCDEIFPAKAVLKANFIKMDSTIPNGQKNTLAEYMILSGADNHPPMLYKNLTKKYADLSATEKIQADCDLKATKSFFKERECKLYDAFDKFTHIKEESLHQYYLRFTQLINDMNIYKMKMEQFQVNTKFLNSLTPEWSKFVTDVKLVKDLHTTNFDQLHAYLEQHELHANEVRIMRERNQDPLALVANLQMTPLHFNTYQSSYNNLQFQQPFSPSQSPQYGSIHPIQHYSTFYQSTPLAISYPSTPYSNAYTSTVHQDPYHQPQSIPQIEYTVSTVNQQTHLAEFPQIDFGLAVPLFKQGDDPIDAINKMMSFLSTIGRQNSFAASTSRTRANTSGTGRNYTGQQRIVKCFNCQGEGHMTRQCPKPKRKRDATWSRDKVLLVEAQGNGKVLNEEELKLLADPGITEGPVTQPAITHNTDYHAGDLDAYDYDCDEIFTAKAVLMANLSSYASDVLFDVPYSDNTNNDMLNQSVQEIPYSEQPHFVDYPENEITSDSNIIPYSQFLLKTQNAAI</sequence>
<organism evidence="3 4">
    <name type="scientific">Tanacetum coccineum</name>
    <dbReference type="NCBI Taxonomy" id="301880"/>
    <lineage>
        <taxon>Eukaryota</taxon>
        <taxon>Viridiplantae</taxon>
        <taxon>Streptophyta</taxon>
        <taxon>Embryophyta</taxon>
        <taxon>Tracheophyta</taxon>
        <taxon>Spermatophyta</taxon>
        <taxon>Magnoliopsida</taxon>
        <taxon>eudicotyledons</taxon>
        <taxon>Gunneridae</taxon>
        <taxon>Pentapetalae</taxon>
        <taxon>asterids</taxon>
        <taxon>campanulids</taxon>
        <taxon>Asterales</taxon>
        <taxon>Asteraceae</taxon>
        <taxon>Asteroideae</taxon>
        <taxon>Anthemideae</taxon>
        <taxon>Anthemidinae</taxon>
        <taxon>Tanacetum</taxon>
    </lineage>
</organism>
<accession>A0ABQ4X9Y8</accession>
<gene>
    <name evidence="3" type="ORF">Tco_0656863</name>
</gene>
<proteinExistence type="predicted"/>
<evidence type="ECO:0000256" key="1">
    <source>
        <dbReference type="PROSITE-ProRule" id="PRU00047"/>
    </source>
</evidence>
<evidence type="ECO:0000259" key="2">
    <source>
        <dbReference type="PROSITE" id="PS50158"/>
    </source>
</evidence>
<keyword evidence="4" id="KW-1185">Reference proteome</keyword>
<keyword evidence="1" id="KW-0479">Metal-binding</keyword>